<dbReference type="GO" id="GO:0006935">
    <property type="term" value="P:chemotaxis"/>
    <property type="evidence" value="ECO:0007669"/>
    <property type="project" value="InterPro"/>
</dbReference>
<dbReference type="PROSITE" id="PS50192">
    <property type="entry name" value="T_SNARE"/>
    <property type="match status" value="1"/>
</dbReference>
<keyword evidence="6" id="KW-0472">Membrane</keyword>
<dbReference type="SUPFAM" id="SSF58104">
    <property type="entry name" value="Methyl-accepting chemotaxis protein (MCP) signaling domain"/>
    <property type="match status" value="1"/>
</dbReference>
<accession>A0A0C2V602</accession>
<dbReference type="PROSITE" id="PS50111">
    <property type="entry name" value="CHEMOTAXIS_TRANSDUC_2"/>
    <property type="match status" value="1"/>
</dbReference>
<dbReference type="PROSITE" id="PS50885">
    <property type="entry name" value="HAMP"/>
    <property type="match status" value="1"/>
</dbReference>
<comment type="similarity">
    <text evidence="4">Belongs to the methyl-accepting chemotaxis (MCP) protein family.</text>
</comment>
<dbReference type="InterPro" id="IPR000727">
    <property type="entry name" value="T_SNARE_dom"/>
</dbReference>
<evidence type="ECO:0000259" key="8">
    <source>
        <dbReference type="PROSITE" id="PS50192"/>
    </source>
</evidence>
<dbReference type="PRINTS" id="PR00260">
    <property type="entry name" value="CHEMTRNSDUCR"/>
</dbReference>
<dbReference type="InterPro" id="IPR003660">
    <property type="entry name" value="HAMP_dom"/>
</dbReference>
<evidence type="ECO:0000256" key="3">
    <source>
        <dbReference type="ARBA" id="ARBA00023224"/>
    </source>
</evidence>
<comment type="subcellular location">
    <subcellularLocation>
        <location evidence="1">Cell inner membrane</location>
        <topology evidence="1">Multi-pass membrane protein</topology>
    </subcellularLocation>
</comment>
<feature type="domain" description="T-SNARE coiled-coil homology" evidence="8">
    <location>
        <begin position="558"/>
        <end position="620"/>
    </location>
</feature>
<comment type="caution">
    <text evidence="10">The sequence shown here is derived from an EMBL/GenBank/DDBJ whole genome shotgun (WGS) entry which is preliminary data.</text>
</comment>
<evidence type="ECO:0000256" key="6">
    <source>
        <dbReference type="SAM" id="Phobius"/>
    </source>
</evidence>
<dbReference type="Pfam" id="PF00015">
    <property type="entry name" value="MCPsignal"/>
    <property type="match status" value="1"/>
</dbReference>
<keyword evidence="6" id="KW-0812">Transmembrane</keyword>
<dbReference type="SMART" id="SM00283">
    <property type="entry name" value="MA"/>
    <property type="match status" value="1"/>
</dbReference>
<evidence type="ECO:0000259" key="7">
    <source>
        <dbReference type="PROSITE" id="PS50111"/>
    </source>
</evidence>
<dbReference type="Proteomes" id="UP000031971">
    <property type="component" value="Unassembled WGS sequence"/>
</dbReference>
<keyword evidence="2" id="KW-1003">Cell membrane</keyword>
<dbReference type="InterPro" id="IPR004089">
    <property type="entry name" value="MCPsignal_dom"/>
</dbReference>
<gene>
    <name evidence="10" type="ORF">CCC_01920</name>
</gene>
<dbReference type="GO" id="GO:0005886">
    <property type="term" value="C:plasma membrane"/>
    <property type="evidence" value="ECO:0007669"/>
    <property type="project" value="UniProtKB-SubCell"/>
</dbReference>
<feature type="transmembrane region" description="Helical" evidence="6">
    <location>
        <begin position="288"/>
        <end position="315"/>
    </location>
</feature>
<organism evidence="10 11">
    <name type="scientific">Paramagnetospirillum magnetotacticum MS-1</name>
    <dbReference type="NCBI Taxonomy" id="272627"/>
    <lineage>
        <taxon>Bacteria</taxon>
        <taxon>Pseudomonadati</taxon>
        <taxon>Pseudomonadota</taxon>
        <taxon>Alphaproteobacteria</taxon>
        <taxon>Rhodospirillales</taxon>
        <taxon>Magnetospirillaceae</taxon>
        <taxon>Paramagnetospirillum</taxon>
    </lineage>
</organism>
<dbReference type="Gene3D" id="6.10.340.10">
    <property type="match status" value="1"/>
</dbReference>
<proteinExistence type="inferred from homology"/>
<dbReference type="AlphaFoldDB" id="A0A0C2V602"/>
<dbReference type="STRING" id="272627.CCC_01920"/>
<name>A0A0C2V602_PARME</name>
<keyword evidence="11" id="KW-1185">Reference proteome</keyword>
<evidence type="ECO:0000313" key="10">
    <source>
        <dbReference type="EMBL" id="KIM00502.1"/>
    </source>
</evidence>
<evidence type="ECO:0000256" key="1">
    <source>
        <dbReference type="ARBA" id="ARBA00004429"/>
    </source>
</evidence>
<evidence type="ECO:0000259" key="9">
    <source>
        <dbReference type="PROSITE" id="PS50885"/>
    </source>
</evidence>
<sequence length="662" mass="70791">MSVLGNLRIKSKALILVGTAVLTGAIMLAVSSVGLSNIKRMLEELVLATNVERYAYETIMEEKNYLLNANAATDNRGLADAAFKKAEDDVKTINTTLDRIEALSNSQSLLDRAKAARQGTNAYADLYRKGVAALVELDKLTEALEHNGETAINQAQDYAEGIGDVRKERIAVQIRLHANRIRFNEKKYMLTQKAEFFEIMKKEFGLMMEKLAVLDRDAATDKERAQIATFKRSALDYEKAAYQWVANSEKLFHEILPKMKELGGQVIKLAFDAAEEQQKAMNETRNAIIMWLLIIGTGIAAAGIVLGMVVANAIAKPVNALSHCMDELTKGNLNAEVPNTEQTDEVGEMARAVQVFKENAVKVAALQAEQEQAKARSEVERKQTMISLANNFESAVMGLVEGVSTKASDMQATSQDMSAAAQQASNQATTVAAAAQQATVNVETVATAAEELSSSISEISRQVAQAAQISTTASEETARTNVMVEGLAKAADKIGEVVSLINDIASQTNLLALNATIEAARAGDAGKGFAVVAGEVKNLANQTARATDEISSQIGAVQEETRRAVEAIRTIATVIEQVRQISSGIASAVEEQGAATQEIARNVQQAAQGTQEVSSNIQGITQAAADTGAASAQVLTAAGELAQNSQQLRTEVDRFLAGVRAG</sequence>
<evidence type="ECO:0000256" key="5">
    <source>
        <dbReference type="PROSITE-ProRule" id="PRU00284"/>
    </source>
</evidence>
<evidence type="ECO:0000313" key="11">
    <source>
        <dbReference type="Proteomes" id="UP000031971"/>
    </source>
</evidence>
<keyword evidence="3 5" id="KW-0807">Transducer</keyword>
<feature type="domain" description="Methyl-accepting transducer" evidence="7">
    <location>
        <begin position="406"/>
        <end position="628"/>
    </location>
</feature>
<reference evidence="10 11" key="1">
    <citation type="submission" date="2015-01" db="EMBL/GenBank/DDBJ databases">
        <title>Genome Sequence of Magnetospirillum magnetotacticum Strain MS-1.</title>
        <authorList>
            <person name="Marinov G.K."/>
            <person name="Smalley M.D."/>
            <person name="DeSalvo G."/>
        </authorList>
    </citation>
    <scope>NUCLEOTIDE SEQUENCE [LARGE SCALE GENOMIC DNA]</scope>
    <source>
        <strain evidence="10 11">MS-1</strain>
    </source>
</reference>
<keyword evidence="2" id="KW-0997">Cell inner membrane</keyword>
<dbReference type="RefSeq" id="WP_236686266.1">
    <property type="nucleotide sequence ID" value="NZ_JXSL01000010.1"/>
</dbReference>
<dbReference type="Gene3D" id="1.10.287.950">
    <property type="entry name" value="Methyl-accepting chemotaxis protein"/>
    <property type="match status" value="1"/>
</dbReference>
<dbReference type="Pfam" id="PF00672">
    <property type="entry name" value="HAMP"/>
    <property type="match status" value="1"/>
</dbReference>
<keyword evidence="6" id="KW-1133">Transmembrane helix</keyword>
<evidence type="ECO:0000256" key="4">
    <source>
        <dbReference type="ARBA" id="ARBA00029447"/>
    </source>
</evidence>
<protein>
    <submittedName>
        <fullName evidence="10">Methyl-accepting chemotaxis protein</fullName>
    </submittedName>
</protein>
<dbReference type="GO" id="GO:0007165">
    <property type="term" value="P:signal transduction"/>
    <property type="evidence" value="ECO:0007669"/>
    <property type="project" value="UniProtKB-KW"/>
</dbReference>
<dbReference type="PANTHER" id="PTHR32089:SF112">
    <property type="entry name" value="LYSOZYME-LIKE PROTEIN-RELATED"/>
    <property type="match status" value="1"/>
</dbReference>
<feature type="transmembrane region" description="Helical" evidence="6">
    <location>
        <begin position="13"/>
        <end position="35"/>
    </location>
</feature>
<evidence type="ECO:0000256" key="2">
    <source>
        <dbReference type="ARBA" id="ARBA00022519"/>
    </source>
</evidence>
<feature type="domain" description="HAMP" evidence="9">
    <location>
        <begin position="312"/>
        <end position="365"/>
    </location>
</feature>
<dbReference type="GO" id="GO:0004888">
    <property type="term" value="F:transmembrane signaling receptor activity"/>
    <property type="evidence" value="ECO:0007669"/>
    <property type="project" value="InterPro"/>
</dbReference>
<dbReference type="InterPro" id="IPR004090">
    <property type="entry name" value="Chemotax_Me-accpt_rcpt"/>
</dbReference>
<dbReference type="PANTHER" id="PTHR32089">
    <property type="entry name" value="METHYL-ACCEPTING CHEMOTAXIS PROTEIN MCPB"/>
    <property type="match status" value="1"/>
</dbReference>
<dbReference type="EMBL" id="JXSL01000010">
    <property type="protein sequence ID" value="KIM00502.1"/>
    <property type="molecule type" value="Genomic_DNA"/>
</dbReference>
<dbReference type="SMART" id="SM00304">
    <property type="entry name" value="HAMP"/>
    <property type="match status" value="1"/>
</dbReference>